<dbReference type="RefSeq" id="WP_188463419.1">
    <property type="nucleotide sequence ID" value="NZ_BAABHU010000007.1"/>
</dbReference>
<dbReference type="InterPro" id="IPR009164">
    <property type="entry name" value="FBPtase_class3"/>
</dbReference>
<comment type="cofactor">
    <cofactor evidence="4">
        <name>Mn(2+)</name>
        <dbReference type="ChEBI" id="CHEBI:29035"/>
    </cofactor>
</comment>
<evidence type="ECO:0000313" key="5">
    <source>
        <dbReference type="EMBL" id="GGC36725.1"/>
    </source>
</evidence>
<comment type="pathway">
    <text evidence="4">Carbohydrate biosynthesis; gluconeogenesis.</text>
</comment>
<gene>
    <name evidence="4 5" type="primary">fbp</name>
    <name evidence="5" type="ORF">GCM10011506_22650</name>
</gene>
<dbReference type="InterPro" id="IPR029052">
    <property type="entry name" value="Metallo-depent_PP-like"/>
</dbReference>
<dbReference type="SUPFAM" id="SSF56300">
    <property type="entry name" value="Metallo-dependent phosphatases"/>
    <property type="match status" value="1"/>
</dbReference>
<comment type="caution">
    <text evidence="5">The sequence shown here is derived from an EMBL/GenBank/DDBJ whole genome shotgun (WGS) entry which is preliminary data.</text>
</comment>
<dbReference type="EMBL" id="BMEC01000007">
    <property type="protein sequence ID" value="GGC36725.1"/>
    <property type="molecule type" value="Genomic_DNA"/>
</dbReference>
<comment type="similarity">
    <text evidence="4">Belongs to the FBPase class 3 family.</text>
</comment>
<keyword evidence="3 4" id="KW-0119">Carbohydrate metabolism</keyword>
<dbReference type="Pfam" id="PF06874">
    <property type="entry name" value="FBPase_2"/>
    <property type="match status" value="1"/>
</dbReference>
<evidence type="ECO:0000256" key="4">
    <source>
        <dbReference type="HAMAP-Rule" id="MF_01854"/>
    </source>
</evidence>
<comment type="catalytic activity">
    <reaction evidence="4">
        <text>beta-D-fructose 1,6-bisphosphate + H2O = beta-D-fructose 6-phosphate + phosphate</text>
        <dbReference type="Rhea" id="RHEA:11064"/>
        <dbReference type="ChEBI" id="CHEBI:15377"/>
        <dbReference type="ChEBI" id="CHEBI:32966"/>
        <dbReference type="ChEBI" id="CHEBI:43474"/>
        <dbReference type="ChEBI" id="CHEBI:57634"/>
        <dbReference type="EC" id="3.1.3.11"/>
    </reaction>
</comment>
<accession>A0ABQ1MC00</accession>
<protein>
    <recommendedName>
        <fullName evidence="4">Fructose-1,6-bisphosphatase class 3</fullName>
        <shortName evidence="4">FBPase class 3</shortName>
        <ecNumber evidence="4">3.1.3.11</ecNumber>
    </recommendedName>
    <alternativeName>
        <fullName evidence="4">D-fructose-1,6-bisphosphate 1-phosphohydrolase class 3</fullName>
    </alternativeName>
</protein>
<name>A0ABQ1MC00_9BACT</name>
<evidence type="ECO:0000256" key="2">
    <source>
        <dbReference type="ARBA" id="ARBA00023211"/>
    </source>
</evidence>
<keyword evidence="1 4" id="KW-0378">Hydrolase</keyword>
<sequence>MPSQKKYLKLLAEKYPNQLSASSKIVSLSSILNLTKGAEIFLSDIHGENEAFQHVMRNGSGVIKQKIKELFQEELSHEDLGQLATLIYYPEEKLPLLKKALENVSIFYKATIFRLIQLTREFASIYATGKLQSLLPKGFGEIIAELVAERDLGEENDYYEHLIESIIEIEQADELIIQLSLFIQKLAIHKIHIIGDVYDRGPGAEIIMDELMNHYSVDFQWGNHDIVWMGAACGSEACIANVLRLSLRYANTNTLERGYGINLLPLASFALEYYKNDESIIFNPKVAPDEIHSSSEEWLNRLMHKAISIIQFKLEHQLVARRPEFGMHERLFMSDIDLENYTVKIEGATYPLKDRYFPTLEGEYLTELHPEERFLMDKLVESFQKSTRLQAHVKFLFEKGSMYKVTNKNLLYHGCIPLNNNGFLKKVRMGNELFKGKALMDYFDKQVQLAFAARNESAEKQKGVDILWYLWAGPDSPIFGKHKMATFERYFIDDESIQEEHKNYYYNYRDNAETCEMILKEFGLPADAVILNGHVPVSVKQGESPIKGNGRLVVIDGGFSKAYQGQTGIAGFTLMHNCYGRQLIAHEAFESQKVAIAQEKDIAYSEVFLSQSETKQRIRDVDDGKNIKERINDLKELLEAYRNGELKEKTV</sequence>
<proteinExistence type="inferred from homology"/>
<keyword evidence="2 4" id="KW-0464">Manganese</keyword>
<evidence type="ECO:0000313" key="6">
    <source>
        <dbReference type="Proteomes" id="UP000636010"/>
    </source>
</evidence>
<evidence type="ECO:0000256" key="1">
    <source>
        <dbReference type="ARBA" id="ARBA00022801"/>
    </source>
</evidence>
<reference evidence="6" key="1">
    <citation type="journal article" date="2019" name="Int. J. Syst. Evol. Microbiol.">
        <title>The Global Catalogue of Microorganisms (GCM) 10K type strain sequencing project: providing services to taxonomists for standard genome sequencing and annotation.</title>
        <authorList>
            <consortium name="The Broad Institute Genomics Platform"/>
            <consortium name="The Broad Institute Genome Sequencing Center for Infectious Disease"/>
            <person name="Wu L."/>
            <person name="Ma J."/>
        </authorList>
    </citation>
    <scope>NUCLEOTIDE SEQUENCE [LARGE SCALE GENOMIC DNA]</scope>
    <source>
        <strain evidence="6">CGMCC 1.10832</strain>
    </source>
</reference>
<dbReference type="HAMAP" id="MF_01854">
    <property type="entry name" value="FBPase_class3"/>
    <property type="match status" value="1"/>
</dbReference>
<organism evidence="5 6">
    <name type="scientific">Marivirga lumbricoides</name>
    <dbReference type="NCBI Taxonomy" id="1046115"/>
    <lineage>
        <taxon>Bacteria</taxon>
        <taxon>Pseudomonadati</taxon>
        <taxon>Bacteroidota</taxon>
        <taxon>Cytophagia</taxon>
        <taxon>Cytophagales</taxon>
        <taxon>Marivirgaceae</taxon>
        <taxon>Marivirga</taxon>
    </lineage>
</organism>
<keyword evidence="6" id="KW-1185">Reference proteome</keyword>
<dbReference type="EC" id="3.1.3.11" evidence="4"/>
<dbReference type="Proteomes" id="UP000636010">
    <property type="component" value="Unassembled WGS sequence"/>
</dbReference>
<evidence type="ECO:0000256" key="3">
    <source>
        <dbReference type="ARBA" id="ARBA00023277"/>
    </source>
</evidence>